<evidence type="ECO:0008006" key="3">
    <source>
        <dbReference type="Google" id="ProtNLM"/>
    </source>
</evidence>
<evidence type="ECO:0000313" key="1">
    <source>
        <dbReference type="EMBL" id="GID74438.1"/>
    </source>
</evidence>
<dbReference type="Gene3D" id="3.40.50.300">
    <property type="entry name" value="P-loop containing nucleotide triphosphate hydrolases"/>
    <property type="match status" value="1"/>
</dbReference>
<accession>A0ABQ3Y369</accession>
<protein>
    <recommendedName>
        <fullName evidence="3">Kinase</fullName>
    </recommendedName>
</protein>
<organism evidence="1 2">
    <name type="scientific">Paractinoplanes deccanensis</name>
    <dbReference type="NCBI Taxonomy" id="113561"/>
    <lineage>
        <taxon>Bacteria</taxon>
        <taxon>Bacillati</taxon>
        <taxon>Actinomycetota</taxon>
        <taxon>Actinomycetes</taxon>
        <taxon>Micromonosporales</taxon>
        <taxon>Micromonosporaceae</taxon>
        <taxon>Paractinoplanes</taxon>
    </lineage>
</organism>
<reference evidence="1 2" key="1">
    <citation type="submission" date="2021-01" db="EMBL/GenBank/DDBJ databases">
        <title>Whole genome shotgun sequence of Actinoplanes deccanensis NBRC 13994.</title>
        <authorList>
            <person name="Komaki H."/>
            <person name="Tamura T."/>
        </authorList>
    </citation>
    <scope>NUCLEOTIDE SEQUENCE [LARGE SCALE GENOMIC DNA]</scope>
    <source>
        <strain evidence="1 2">NBRC 13994</strain>
    </source>
</reference>
<keyword evidence="2" id="KW-1185">Reference proteome</keyword>
<name>A0ABQ3Y369_9ACTN</name>
<dbReference type="InterPro" id="IPR027417">
    <property type="entry name" value="P-loop_NTPase"/>
</dbReference>
<dbReference type="Proteomes" id="UP000609879">
    <property type="component" value="Unassembled WGS sequence"/>
</dbReference>
<comment type="caution">
    <text evidence="1">The sequence shown here is derived from an EMBL/GenBank/DDBJ whole genome shotgun (WGS) entry which is preliminary data.</text>
</comment>
<gene>
    <name evidence="1" type="ORF">Ade02nite_30790</name>
</gene>
<dbReference type="SUPFAM" id="SSF52540">
    <property type="entry name" value="P-loop containing nucleoside triphosphate hydrolases"/>
    <property type="match status" value="1"/>
</dbReference>
<dbReference type="Pfam" id="PF13671">
    <property type="entry name" value="AAA_33"/>
    <property type="match status" value="1"/>
</dbReference>
<dbReference type="EMBL" id="BOMI01000059">
    <property type="protein sequence ID" value="GID74438.1"/>
    <property type="molecule type" value="Genomic_DNA"/>
</dbReference>
<evidence type="ECO:0000313" key="2">
    <source>
        <dbReference type="Proteomes" id="UP000609879"/>
    </source>
</evidence>
<dbReference type="RefSeq" id="WP_239168779.1">
    <property type="nucleotide sequence ID" value="NZ_BAAABO010000006.1"/>
</dbReference>
<sequence>MRLVVIRGNSGSGKTSVAREVRRRYGRGCALIEQDYLRRVVLREHGSDETPTVAPSFVAAVVREALGHGYHVVLEGILHSRSYGTVLRPLIAEHEASVYWMDVSFDETLRRHEQRPEPIPVTAAQMRSWYTPLDLLGVPGERVIPESSGFEDTVAEVLHGSGLAGAAPLTPCPMQCPRCAAKLTARPG</sequence>
<proteinExistence type="predicted"/>